<evidence type="ECO:0000256" key="1">
    <source>
        <dbReference type="SAM" id="MobiDB-lite"/>
    </source>
</evidence>
<organism evidence="3 4">
    <name type="scientific">Haemophilus parahaemolyticus</name>
    <dbReference type="NCBI Taxonomy" id="735"/>
    <lineage>
        <taxon>Bacteria</taxon>
        <taxon>Pseudomonadati</taxon>
        <taxon>Pseudomonadota</taxon>
        <taxon>Gammaproteobacteria</taxon>
        <taxon>Pasteurellales</taxon>
        <taxon>Pasteurellaceae</taxon>
        <taxon>Haemophilus</taxon>
    </lineage>
</organism>
<feature type="domain" description="Antirepressor protein ant N-terminal" evidence="2">
    <location>
        <begin position="7"/>
        <end position="116"/>
    </location>
</feature>
<sequence length="179" mass="21198">MQALKAKFLDEEILVIDYYGKPYVPMKQIVENIGLDWRAQRKRILRDDVLSEGVVIITTPSNGGMQETICLPLHYLNGWLFGVEVKRVKQELKQVLLRYKKECYEALWDYWTEGVARRDEIRQQREKIEDDERSSQDRGSDAGRKLQQRKIEKKSYERGIAKLQQMELALFCEFEPLQN</sequence>
<dbReference type="RefSeq" id="WP_111313666.1">
    <property type="nucleotide sequence ID" value="NZ_CAUQRN010000029.1"/>
</dbReference>
<protein>
    <submittedName>
        <fullName evidence="3">ATPase</fullName>
    </submittedName>
</protein>
<dbReference type="Pfam" id="PF10547">
    <property type="entry name" value="P22_AR_N"/>
    <property type="match status" value="1"/>
</dbReference>
<dbReference type="PRINTS" id="PR01994">
    <property type="entry name" value="ANTIREPRESSR"/>
</dbReference>
<evidence type="ECO:0000259" key="2">
    <source>
        <dbReference type="Pfam" id="PF10547"/>
    </source>
</evidence>
<dbReference type="Proteomes" id="UP000253999">
    <property type="component" value="Unassembled WGS sequence"/>
</dbReference>
<evidence type="ECO:0000313" key="3">
    <source>
        <dbReference type="EMBL" id="RDE99863.1"/>
    </source>
</evidence>
<accession>A0A369Z4F9</accession>
<feature type="region of interest" description="Disordered" evidence="1">
    <location>
        <begin position="125"/>
        <end position="152"/>
    </location>
</feature>
<reference evidence="3 4" key="1">
    <citation type="submission" date="2018-05" db="EMBL/GenBank/DDBJ databases">
        <title>Draft Genome Sequences for a Diverse set of 7 Haemophilus Species.</title>
        <authorList>
            <person name="Nichols M."/>
            <person name="Topaz N."/>
            <person name="Wang X."/>
            <person name="Wang X."/>
            <person name="Boxrud D."/>
        </authorList>
    </citation>
    <scope>NUCLEOTIDE SEQUENCE [LARGE SCALE GENOMIC DNA]</scope>
    <source>
        <strain evidence="3 4">C2010039593</strain>
    </source>
</reference>
<gene>
    <name evidence="3" type="ORF">DPV98_10360</name>
</gene>
<dbReference type="InterPro" id="IPR018875">
    <property type="entry name" value="Antirepressor_Ant_N"/>
</dbReference>
<comment type="caution">
    <text evidence="3">The sequence shown here is derived from an EMBL/GenBank/DDBJ whole genome shotgun (WGS) entry which is preliminary data.</text>
</comment>
<dbReference type="EMBL" id="QEQD01000014">
    <property type="protein sequence ID" value="RDE99863.1"/>
    <property type="molecule type" value="Genomic_DNA"/>
</dbReference>
<name>A0A369Z4F9_HAEPH</name>
<proteinExistence type="predicted"/>
<evidence type="ECO:0000313" key="4">
    <source>
        <dbReference type="Proteomes" id="UP000253999"/>
    </source>
</evidence>
<dbReference type="AlphaFoldDB" id="A0A369Z4F9"/>